<comment type="caution">
    <text evidence="1">The sequence shown here is derived from an EMBL/GenBank/DDBJ whole genome shotgun (WGS) entry which is preliminary data.</text>
</comment>
<sequence>MLPLDTIGGTGGLDTPTGNLFAESGKKLCICWYISLHKWLYPFAIFNFGENVHSKSLETIQFSLALAFFNER</sequence>
<dbReference type="EMBL" id="VSSQ01001788">
    <property type="protein sequence ID" value="MPM11129.1"/>
    <property type="molecule type" value="Genomic_DNA"/>
</dbReference>
<gene>
    <name evidence="1" type="ORF">SDC9_57468</name>
</gene>
<accession>A0A644X502</accession>
<reference evidence="1" key="1">
    <citation type="submission" date="2019-08" db="EMBL/GenBank/DDBJ databases">
        <authorList>
            <person name="Kucharzyk K."/>
            <person name="Murdoch R.W."/>
            <person name="Higgins S."/>
            <person name="Loffler F."/>
        </authorList>
    </citation>
    <scope>NUCLEOTIDE SEQUENCE</scope>
</reference>
<name>A0A644X502_9ZZZZ</name>
<evidence type="ECO:0000313" key="1">
    <source>
        <dbReference type="EMBL" id="MPM11129.1"/>
    </source>
</evidence>
<organism evidence="1">
    <name type="scientific">bioreactor metagenome</name>
    <dbReference type="NCBI Taxonomy" id="1076179"/>
    <lineage>
        <taxon>unclassified sequences</taxon>
        <taxon>metagenomes</taxon>
        <taxon>ecological metagenomes</taxon>
    </lineage>
</organism>
<proteinExistence type="predicted"/>
<protein>
    <submittedName>
        <fullName evidence="1">Uncharacterized protein</fullName>
    </submittedName>
</protein>
<dbReference type="AlphaFoldDB" id="A0A644X502"/>